<name>A0A0G1CLE0_9BACT</name>
<dbReference type="EMBL" id="LCFB01000001">
    <property type="protein sequence ID" value="KKS86302.1"/>
    <property type="molecule type" value="Genomic_DNA"/>
</dbReference>
<comment type="caution">
    <text evidence="2">The sequence shown here is derived from an EMBL/GenBank/DDBJ whole genome shotgun (WGS) entry which is preliminary data.</text>
</comment>
<evidence type="ECO:0000259" key="1">
    <source>
        <dbReference type="Pfam" id="PF01370"/>
    </source>
</evidence>
<gene>
    <name evidence="2" type="ORF">UV59_C0001G0025</name>
</gene>
<dbReference type="AlphaFoldDB" id="A0A0G1CLE0"/>
<dbReference type="Gene3D" id="3.40.50.720">
    <property type="entry name" value="NAD(P)-binding Rossmann-like Domain"/>
    <property type="match status" value="1"/>
</dbReference>
<dbReference type="SUPFAM" id="SSF51735">
    <property type="entry name" value="NAD(P)-binding Rossmann-fold domains"/>
    <property type="match status" value="1"/>
</dbReference>
<dbReference type="STRING" id="1618436.UV59_C0001G0025"/>
<dbReference type="GO" id="GO:0005737">
    <property type="term" value="C:cytoplasm"/>
    <property type="evidence" value="ECO:0007669"/>
    <property type="project" value="TreeGrafter"/>
</dbReference>
<feature type="domain" description="NAD-dependent epimerase/dehydratase" evidence="1">
    <location>
        <begin position="6"/>
        <end position="221"/>
    </location>
</feature>
<sequence length="328" mass="36749">MSRLIVAVTGANGYIGSHLVASLQKKFTVYALVRPRSNISSLQKIACKIIQLDYNSPSKLRKALYQVTILYHLAGALPNQPISDADYFSANADLVQKIMQSARRVKTIRQFIHASTAFVCWNKELYANEQTAAQPETIYERSKYRGEQYALEMMGKVPFQITIVRPGFVYGTGNKGLLVVSKLVKYGVTGIFGAGNHLFELIHISDVVRFLVLISGNPKAANQVFLVSEKHPQTFKHLISELAALLHVPTPHFFLPETIGKIFFAGLVQTNKILPMPITFSDQTYKMLYCDRAFTTAKAESMLGFIARKPVKVGLQEVIQDYEQQGWI</sequence>
<reference evidence="2 3" key="1">
    <citation type="journal article" date="2015" name="Nature">
        <title>rRNA introns, odd ribosomes, and small enigmatic genomes across a large radiation of phyla.</title>
        <authorList>
            <person name="Brown C.T."/>
            <person name="Hug L.A."/>
            <person name="Thomas B.C."/>
            <person name="Sharon I."/>
            <person name="Castelle C.J."/>
            <person name="Singh A."/>
            <person name="Wilkins M.J."/>
            <person name="Williams K.H."/>
            <person name="Banfield J.F."/>
        </authorList>
    </citation>
    <scope>NUCLEOTIDE SEQUENCE [LARGE SCALE GENOMIC DNA]</scope>
</reference>
<dbReference type="Pfam" id="PF01370">
    <property type="entry name" value="Epimerase"/>
    <property type="match status" value="1"/>
</dbReference>
<dbReference type="InterPro" id="IPR051783">
    <property type="entry name" value="NAD(P)-dependent_oxidoreduct"/>
</dbReference>
<dbReference type="InterPro" id="IPR001509">
    <property type="entry name" value="Epimerase_deHydtase"/>
</dbReference>
<proteinExistence type="predicted"/>
<dbReference type="PANTHER" id="PTHR48079">
    <property type="entry name" value="PROTEIN YEEZ"/>
    <property type="match status" value="1"/>
</dbReference>
<dbReference type="Proteomes" id="UP000034543">
    <property type="component" value="Unassembled WGS sequence"/>
</dbReference>
<evidence type="ECO:0000313" key="3">
    <source>
        <dbReference type="Proteomes" id="UP000034543"/>
    </source>
</evidence>
<organism evidence="2 3">
    <name type="scientific">Candidatus Gottesmanbacteria bacterium GW2011_GWA1_43_11</name>
    <dbReference type="NCBI Taxonomy" id="1618436"/>
    <lineage>
        <taxon>Bacteria</taxon>
        <taxon>Candidatus Gottesmaniibacteriota</taxon>
    </lineage>
</organism>
<dbReference type="PANTHER" id="PTHR48079:SF6">
    <property type="entry name" value="NAD(P)-BINDING DOMAIN-CONTAINING PROTEIN-RELATED"/>
    <property type="match status" value="1"/>
</dbReference>
<accession>A0A0G1CLE0</accession>
<dbReference type="InterPro" id="IPR036291">
    <property type="entry name" value="NAD(P)-bd_dom_sf"/>
</dbReference>
<dbReference type="GO" id="GO:0004029">
    <property type="term" value="F:aldehyde dehydrogenase (NAD+) activity"/>
    <property type="evidence" value="ECO:0007669"/>
    <property type="project" value="TreeGrafter"/>
</dbReference>
<protein>
    <recommendedName>
        <fullName evidence="1">NAD-dependent epimerase/dehydratase domain-containing protein</fullName>
    </recommendedName>
</protein>
<evidence type="ECO:0000313" key="2">
    <source>
        <dbReference type="EMBL" id="KKS86302.1"/>
    </source>
</evidence>